<accession>A0ABT6B186</accession>
<gene>
    <name evidence="4" type="ORF">P3W85_37730</name>
</gene>
<keyword evidence="2" id="KW-0378">Hydrolase</keyword>
<evidence type="ECO:0000256" key="2">
    <source>
        <dbReference type="ARBA" id="ARBA00022801"/>
    </source>
</evidence>
<sequence length="152" mass="17379">MNIKNKVLVYLTWRDSLLSFTQPEFPDAGRQVIAGTIESNEEAAAAALRELSEESGIGNAEIERVLGNYYYSMSKFGRNEIQHRHVVHARLSDAIPIAETWTHFERHPSTGGEPIEFRLQWLPLFKKEPELIAGHGFFIPMLEHFLRENMAA</sequence>
<feature type="domain" description="Nudix hydrolase" evidence="3">
    <location>
        <begin position="1"/>
        <end position="145"/>
    </location>
</feature>
<keyword evidence="5" id="KW-1185">Reference proteome</keyword>
<organism evidence="4 5">
    <name type="scientific">Cupriavidus basilensis</name>
    <dbReference type="NCBI Taxonomy" id="68895"/>
    <lineage>
        <taxon>Bacteria</taxon>
        <taxon>Pseudomonadati</taxon>
        <taxon>Pseudomonadota</taxon>
        <taxon>Betaproteobacteria</taxon>
        <taxon>Burkholderiales</taxon>
        <taxon>Burkholderiaceae</taxon>
        <taxon>Cupriavidus</taxon>
    </lineage>
</organism>
<dbReference type="InterPro" id="IPR020084">
    <property type="entry name" value="NUDIX_hydrolase_CS"/>
</dbReference>
<evidence type="ECO:0000313" key="5">
    <source>
        <dbReference type="Proteomes" id="UP001216674"/>
    </source>
</evidence>
<dbReference type="Pfam" id="PF00293">
    <property type="entry name" value="NUDIX"/>
    <property type="match status" value="1"/>
</dbReference>
<evidence type="ECO:0000256" key="1">
    <source>
        <dbReference type="ARBA" id="ARBA00001946"/>
    </source>
</evidence>
<dbReference type="Gene3D" id="3.90.79.10">
    <property type="entry name" value="Nucleoside Triphosphate Pyrophosphohydrolase"/>
    <property type="match status" value="1"/>
</dbReference>
<protein>
    <submittedName>
        <fullName evidence="4">NUDIX domain-containing protein</fullName>
    </submittedName>
</protein>
<comment type="caution">
    <text evidence="4">The sequence shown here is derived from an EMBL/GenBank/DDBJ whole genome shotgun (WGS) entry which is preliminary data.</text>
</comment>
<reference evidence="4 5" key="1">
    <citation type="submission" date="2023-03" db="EMBL/GenBank/DDBJ databases">
        <title>Draft assemblies of triclosan tolerant bacteria isolated from returned activated sludge.</title>
        <authorList>
            <person name="Van Hamelsveld S."/>
        </authorList>
    </citation>
    <scope>NUCLEOTIDE SEQUENCE [LARGE SCALE GENOMIC DNA]</scope>
    <source>
        <strain evidence="4 5">GW210010_S58</strain>
    </source>
</reference>
<evidence type="ECO:0000313" key="4">
    <source>
        <dbReference type="EMBL" id="MDF3838635.1"/>
    </source>
</evidence>
<proteinExistence type="predicted"/>
<dbReference type="PROSITE" id="PS51462">
    <property type="entry name" value="NUDIX"/>
    <property type="match status" value="1"/>
</dbReference>
<name>A0ABT6B186_9BURK</name>
<dbReference type="InterPro" id="IPR000086">
    <property type="entry name" value="NUDIX_hydrolase_dom"/>
</dbReference>
<dbReference type="RefSeq" id="WP_276268548.1">
    <property type="nucleotide sequence ID" value="NZ_JARJLM010000615.1"/>
</dbReference>
<dbReference type="Proteomes" id="UP001216674">
    <property type="component" value="Unassembled WGS sequence"/>
</dbReference>
<dbReference type="PROSITE" id="PS00893">
    <property type="entry name" value="NUDIX_BOX"/>
    <property type="match status" value="1"/>
</dbReference>
<evidence type="ECO:0000259" key="3">
    <source>
        <dbReference type="PROSITE" id="PS51462"/>
    </source>
</evidence>
<dbReference type="InterPro" id="IPR015797">
    <property type="entry name" value="NUDIX_hydrolase-like_dom_sf"/>
</dbReference>
<comment type="cofactor">
    <cofactor evidence="1">
        <name>Mg(2+)</name>
        <dbReference type="ChEBI" id="CHEBI:18420"/>
    </cofactor>
</comment>
<dbReference type="EMBL" id="JARJLM010000615">
    <property type="protein sequence ID" value="MDF3838635.1"/>
    <property type="molecule type" value="Genomic_DNA"/>
</dbReference>
<dbReference type="SUPFAM" id="SSF55811">
    <property type="entry name" value="Nudix"/>
    <property type="match status" value="1"/>
</dbReference>